<accession>A0A5B7CE81</accession>
<dbReference type="AlphaFoldDB" id="A0A5B7CE81"/>
<keyword evidence="3" id="KW-1185">Reference proteome</keyword>
<name>A0A5B7CE81_PORTR</name>
<protein>
    <submittedName>
        <fullName evidence="2">Uncharacterized protein</fullName>
    </submittedName>
</protein>
<comment type="caution">
    <text evidence="2">The sequence shown here is derived from an EMBL/GenBank/DDBJ whole genome shotgun (WGS) entry which is preliminary data.</text>
</comment>
<feature type="region of interest" description="Disordered" evidence="1">
    <location>
        <begin position="86"/>
        <end position="107"/>
    </location>
</feature>
<organism evidence="2 3">
    <name type="scientific">Portunus trituberculatus</name>
    <name type="common">Swimming crab</name>
    <name type="synonym">Neptunus trituberculatus</name>
    <dbReference type="NCBI Taxonomy" id="210409"/>
    <lineage>
        <taxon>Eukaryota</taxon>
        <taxon>Metazoa</taxon>
        <taxon>Ecdysozoa</taxon>
        <taxon>Arthropoda</taxon>
        <taxon>Crustacea</taxon>
        <taxon>Multicrustacea</taxon>
        <taxon>Malacostraca</taxon>
        <taxon>Eumalacostraca</taxon>
        <taxon>Eucarida</taxon>
        <taxon>Decapoda</taxon>
        <taxon>Pleocyemata</taxon>
        <taxon>Brachyura</taxon>
        <taxon>Eubrachyura</taxon>
        <taxon>Portunoidea</taxon>
        <taxon>Portunidae</taxon>
        <taxon>Portuninae</taxon>
        <taxon>Portunus</taxon>
    </lineage>
</organism>
<evidence type="ECO:0000313" key="3">
    <source>
        <dbReference type="Proteomes" id="UP000324222"/>
    </source>
</evidence>
<proteinExistence type="predicted"/>
<feature type="region of interest" description="Disordered" evidence="1">
    <location>
        <begin position="23"/>
        <end position="67"/>
    </location>
</feature>
<evidence type="ECO:0000256" key="1">
    <source>
        <dbReference type="SAM" id="MobiDB-lite"/>
    </source>
</evidence>
<dbReference type="Proteomes" id="UP000324222">
    <property type="component" value="Unassembled WGS sequence"/>
</dbReference>
<gene>
    <name evidence="2" type="ORF">E2C01_000396</name>
</gene>
<sequence length="194" mass="21391">MRACVLAARVAVRYSAVPDNHRHTEFGQHQLSSRREAAVSAAVQGRSLRRRPSTPLPPRPSRPDTCRHVRQGARNRLVSIRHAALPDMTGHGPLPPPPTPRHAGRSSSATHLLMTPSLFVLLFFPPSHIHMLPNIVFVYLPFLPHTSYHQTSPQLPPPLRTAAHNTGSLAVQSSQRTPGTIMGLVEEVHGLWIC</sequence>
<dbReference type="EMBL" id="VSRR010000009">
    <property type="protein sequence ID" value="MPC07829.1"/>
    <property type="molecule type" value="Genomic_DNA"/>
</dbReference>
<evidence type="ECO:0000313" key="2">
    <source>
        <dbReference type="EMBL" id="MPC07829.1"/>
    </source>
</evidence>
<reference evidence="2 3" key="1">
    <citation type="submission" date="2019-05" db="EMBL/GenBank/DDBJ databases">
        <title>Another draft genome of Portunus trituberculatus and its Hox gene families provides insights of decapod evolution.</title>
        <authorList>
            <person name="Jeong J.-H."/>
            <person name="Song I."/>
            <person name="Kim S."/>
            <person name="Choi T."/>
            <person name="Kim D."/>
            <person name="Ryu S."/>
            <person name="Kim W."/>
        </authorList>
    </citation>
    <scope>NUCLEOTIDE SEQUENCE [LARGE SCALE GENOMIC DNA]</scope>
    <source>
        <tissue evidence="2">Muscle</tissue>
    </source>
</reference>